<accession>Q54AW4</accession>
<dbReference type="Proteomes" id="UP000002195">
    <property type="component" value="Unassembled WGS sequence"/>
</dbReference>
<dbReference type="VEuPathDB" id="AmoebaDB:DDB_G0294162"/>
<dbReference type="GeneID" id="3385486"/>
<dbReference type="RefSeq" id="XP_628822.1">
    <property type="nucleotide sequence ID" value="XM_628820.1"/>
</dbReference>
<dbReference type="HOGENOM" id="CLU_3192453_0_0_1"/>
<evidence type="ECO:0000313" key="2">
    <source>
        <dbReference type="EMBL" id="EAL60409.1"/>
    </source>
</evidence>
<name>Q54AW4_DICDI</name>
<evidence type="ECO:0000256" key="1">
    <source>
        <dbReference type="SAM" id="MobiDB-lite"/>
    </source>
</evidence>
<protein>
    <submittedName>
        <fullName evidence="2">Uncharacterized protein</fullName>
    </submittedName>
</protein>
<evidence type="ECO:0000313" key="3">
    <source>
        <dbReference type="Proteomes" id="UP000002195"/>
    </source>
</evidence>
<dbReference type="InParanoid" id="Q54AW4"/>
<dbReference type="KEGG" id="ddi:DDB_G0294162"/>
<proteinExistence type="predicted"/>
<feature type="region of interest" description="Disordered" evidence="1">
    <location>
        <begin position="24"/>
        <end position="46"/>
    </location>
</feature>
<gene>
    <name evidence="2" type="ORF">DDB_G0294162</name>
</gene>
<sequence>MLWTFSTMKSILFIVVKVQEKFMSSPTDDDNNISNEVIDSGSISVR</sequence>
<dbReference type="PaxDb" id="44689-DDB0215075"/>
<dbReference type="AlphaFoldDB" id="Q54AW4"/>
<keyword evidence="3" id="KW-1185">Reference proteome</keyword>
<comment type="caution">
    <text evidence="2">The sequence shown here is derived from an EMBL/GenBank/DDBJ whole genome shotgun (WGS) entry which is preliminary data.</text>
</comment>
<reference evidence="2 3" key="1">
    <citation type="journal article" date="2005" name="Nature">
        <title>The genome of the social amoeba Dictyostelium discoideum.</title>
        <authorList>
            <consortium name="The Dictyostelium discoideum Sequencing Consortium"/>
            <person name="Eichinger L."/>
            <person name="Pachebat J.A."/>
            <person name="Glockner G."/>
            <person name="Rajandream M.A."/>
            <person name="Sucgang R."/>
            <person name="Berriman M."/>
            <person name="Song J."/>
            <person name="Olsen R."/>
            <person name="Szafranski K."/>
            <person name="Xu Q."/>
            <person name="Tunggal B."/>
            <person name="Kummerfeld S."/>
            <person name="Madera M."/>
            <person name="Konfortov B.A."/>
            <person name="Rivero F."/>
            <person name="Bankier A.T."/>
            <person name="Lehmann R."/>
            <person name="Hamlin N."/>
            <person name="Davies R."/>
            <person name="Gaudet P."/>
            <person name="Fey P."/>
            <person name="Pilcher K."/>
            <person name="Chen G."/>
            <person name="Saunders D."/>
            <person name="Sodergren E."/>
            <person name="Davis P."/>
            <person name="Kerhornou A."/>
            <person name="Nie X."/>
            <person name="Hall N."/>
            <person name="Anjard C."/>
            <person name="Hemphill L."/>
            <person name="Bason N."/>
            <person name="Farbrother P."/>
            <person name="Desany B."/>
            <person name="Just E."/>
            <person name="Morio T."/>
            <person name="Rost R."/>
            <person name="Churcher C."/>
            <person name="Cooper J."/>
            <person name="Haydock S."/>
            <person name="van Driessche N."/>
            <person name="Cronin A."/>
            <person name="Goodhead I."/>
            <person name="Muzny D."/>
            <person name="Mourier T."/>
            <person name="Pain A."/>
            <person name="Lu M."/>
            <person name="Harper D."/>
            <person name="Lindsay R."/>
            <person name="Hauser H."/>
            <person name="James K."/>
            <person name="Quiles M."/>
            <person name="Madan Babu M."/>
            <person name="Saito T."/>
            <person name="Buchrieser C."/>
            <person name="Wardroper A."/>
            <person name="Felder M."/>
            <person name="Thangavelu M."/>
            <person name="Johnson D."/>
            <person name="Knights A."/>
            <person name="Loulseged H."/>
            <person name="Mungall K."/>
            <person name="Oliver K."/>
            <person name="Price C."/>
            <person name="Quail M.A."/>
            <person name="Urushihara H."/>
            <person name="Hernandez J."/>
            <person name="Rabbinowitsch E."/>
            <person name="Steffen D."/>
            <person name="Sanders M."/>
            <person name="Ma J."/>
            <person name="Kohara Y."/>
            <person name="Sharp S."/>
            <person name="Simmonds M."/>
            <person name="Spiegler S."/>
            <person name="Tivey A."/>
            <person name="Sugano S."/>
            <person name="White B."/>
            <person name="Walker D."/>
            <person name="Woodward J."/>
            <person name="Winckler T."/>
            <person name="Tanaka Y."/>
            <person name="Shaulsky G."/>
            <person name="Schleicher M."/>
            <person name="Weinstock G."/>
            <person name="Rosenthal A."/>
            <person name="Cox E.C."/>
            <person name="Chisholm R.L."/>
            <person name="Gibbs R."/>
            <person name="Loomis W.F."/>
            <person name="Platzer M."/>
            <person name="Kay R.R."/>
            <person name="Williams J."/>
            <person name="Dear P.H."/>
            <person name="Noegel A.A."/>
            <person name="Barrell B."/>
            <person name="Kuspa A."/>
        </authorList>
    </citation>
    <scope>NUCLEOTIDE SEQUENCE [LARGE SCALE GENOMIC DNA]</scope>
    <source>
        <strain evidence="2 3">AX4</strain>
    </source>
</reference>
<dbReference type="EMBL" id="AAFI02000227">
    <property type="protein sequence ID" value="EAL60409.1"/>
    <property type="molecule type" value="Genomic_DNA"/>
</dbReference>
<organism evidence="2 3">
    <name type="scientific">Dictyostelium discoideum</name>
    <name type="common">Social amoeba</name>
    <dbReference type="NCBI Taxonomy" id="44689"/>
    <lineage>
        <taxon>Eukaryota</taxon>
        <taxon>Amoebozoa</taxon>
        <taxon>Evosea</taxon>
        <taxon>Eumycetozoa</taxon>
        <taxon>Dictyostelia</taxon>
        <taxon>Dictyosteliales</taxon>
        <taxon>Dictyosteliaceae</taxon>
        <taxon>Dictyostelium</taxon>
    </lineage>
</organism>